<dbReference type="RefSeq" id="WP_163067564.1">
    <property type="nucleotide sequence ID" value="NZ_CP048649.1"/>
</dbReference>
<feature type="transmembrane region" description="Helical" evidence="6">
    <location>
        <begin position="171"/>
        <end position="188"/>
    </location>
</feature>
<feature type="transmembrane region" description="Helical" evidence="6">
    <location>
        <begin position="200"/>
        <end position="219"/>
    </location>
</feature>
<evidence type="ECO:0000256" key="2">
    <source>
        <dbReference type="ARBA" id="ARBA00009190"/>
    </source>
</evidence>
<accession>A0A858C1E0</accession>
<dbReference type="PANTHER" id="PTHR12608:SF1">
    <property type="entry name" value="TRANSMEMBRANE PROTEIN 165"/>
    <property type="match status" value="1"/>
</dbReference>
<feature type="transmembrane region" description="Helical" evidence="6">
    <location>
        <begin position="136"/>
        <end position="159"/>
    </location>
</feature>
<evidence type="ECO:0000256" key="5">
    <source>
        <dbReference type="ARBA" id="ARBA00023136"/>
    </source>
</evidence>
<dbReference type="Pfam" id="PF01169">
    <property type="entry name" value="GDT1"/>
    <property type="match status" value="2"/>
</dbReference>
<proteinExistence type="inferred from homology"/>
<comment type="subcellular location">
    <subcellularLocation>
        <location evidence="1 6">Membrane</location>
        <topology evidence="1 6">Multi-pass membrane protein</topology>
    </subcellularLocation>
</comment>
<keyword evidence="3 6" id="KW-0812">Transmembrane</keyword>
<dbReference type="GO" id="GO:0046873">
    <property type="term" value="F:metal ion transmembrane transporter activity"/>
    <property type="evidence" value="ECO:0007669"/>
    <property type="project" value="InterPro"/>
</dbReference>
<protein>
    <recommendedName>
        <fullName evidence="6">GDT1 family protein</fullName>
    </recommendedName>
</protein>
<keyword evidence="5 6" id="KW-0472">Membrane</keyword>
<name>A0A858C1E0_9FIRM</name>
<evidence type="ECO:0000313" key="8">
    <source>
        <dbReference type="Proteomes" id="UP000466848"/>
    </source>
</evidence>
<dbReference type="KEGG" id="abut:Ami103574_13950"/>
<sequence length="244" mass="26309">MGLTALIFSLGAVVLAEMGDKTQLLAMAFATKYKATKVLIGVFVATILNHALAVGVGHLLTRFSAAQVWIQGIAVLSFIFFGLWTIRGDKLEGEENRTTKFGAIATVAIAFFIAEMGDKTQLTTVALATRFPTSPIWILLGTTMGMLIADGIGIIVGVVLCKKIPERKIKLISAAAFIFFGLLGSYQVMRNDLDLNTDIIVLIMTTLYALTAAAAIYLMRKNSATPMEDISALSCPVRKTNQLE</sequence>
<evidence type="ECO:0000256" key="3">
    <source>
        <dbReference type="ARBA" id="ARBA00022692"/>
    </source>
</evidence>
<evidence type="ECO:0000256" key="1">
    <source>
        <dbReference type="ARBA" id="ARBA00004141"/>
    </source>
</evidence>
<dbReference type="InterPro" id="IPR001727">
    <property type="entry name" value="GDT1-like"/>
</dbReference>
<evidence type="ECO:0000313" key="7">
    <source>
        <dbReference type="EMBL" id="QIB70326.1"/>
    </source>
</evidence>
<dbReference type="PANTHER" id="PTHR12608">
    <property type="entry name" value="TRANSMEMBRANE PROTEIN HTP-1 RELATED"/>
    <property type="match status" value="1"/>
</dbReference>
<dbReference type="Proteomes" id="UP000466848">
    <property type="component" value="Chromosome"/>
</dbReference>
<comment type="similarity">
    <text evidence="2 6">Belongs to the GDT1 family.</text>
</comment>
<organism evidence="7 8">
    <name type="scientific">Aminipila butyrica</name>
    <dbReference type="NCBI Taxonomy" id="433296"/>
    <lineage>
        <taxon>Bacteria</taxon>
        <taxon>Bacillati</taxon>
        <taxon>Bacillota</taxon>
        <taxon>Clostridia</taxon>
        <taxon>Peptostreptococcales</taxon>
        <taxon>Anaerovoracaceae</taxon>
        <taxon>Aminipila</taxon>
    </lineage>
</organism>
<reference evidence="7 8" key="1">
    <citation type="submission" date="2020-02" db="EMBL/GenBank/DDBJ databases">
        <authorList>
            <person name="Kim Y.B."/>
            <person name="Roh S.W."/>
        </authorList>
    </citation>
    <scope>NUCLEOTIDE SEQUENCE [LARGE SCALE GENOMIC DNA]</scope>
    <source>
        <strain evidence="7 8">DSM 103574</strain>
    </source>
</reference>
<feature type="transmembrane region" description="Helical" evidence="6">
    <location>
        <begin position="68"/>
        <end position="86"/>
    </location>
</feature>
<evidence type="ECO:0000256" key="4">
    <source>
        <dbReference type="ARBA" id="ARBA00022989"/>
    </source>
</evidence>
<dbReference type="AlphaFoldDB" id="A0A858C1E0"/>
<keyword evidence="8" id="KW-1185">Reference proteome</keyword>
<keyword evidence="4 6" id="KW-1133">Transmembrane helix</keyword>
<gene>
    <name evidence="7" type="ORF">Ami103574_13950</name>
</gene>
<evidence type="ECO:0000256" key="6">
    <source>
        <dbReference type="RuleBase" id="RU365102"/>
    </source>
</evidence>
<dbReference type="EMBL" id="CP048649">
    <property type="protein sequence ID" value="QIB70326.1"/>
    <property type="molecule type" value="Genomic_DNA"/>
</dbReference>
<feature type="transmembrane region" description="Helical" evidence="6">
    <location>
        <begin position="40"/>
        <end position="61"/>
    </location>
</feature>
<dbReference type="GO" id="GO:0016020">
    <property type="term" value="C:membrane"/>
    <property type="evidence" value="ECO:0007669"/>
    <property type="project" value="UniProtKB-SubCell"/>
</dbReference>